<sequence>MEEETGSLQPEEDQPEAEEETPEPEGEIPESVDEIPESQDEILELKPENAESEPEEPDNSGEEEPQGAEPEQTEAENSIDDSDLLQMIEEAKQDLLESPLEGSTGREGEGEDEEEEADKSSSPSEVGPSSNKEKRLSKLRNQGQEDNSDDSARSLTPEEAALPPLGPRTPPPTTEGETQTDWRQSGVEVVSLPLLREMKRVQGEPGGRWEEKVLGTEVTARFKEPMPTVVLPLDRFYPMDSPLASACGGRLTGRGSNLEVVSTYTTHTANNVVDAQVTYRDDKRGGVRVDIDGGGLQVILDVEQKKKRKRKANKWERRMKREPLSLRQPKPKFNRCPDLLRKLAWLEDKAEERHVFRMQVSRDAKHWKPTLPQRVVPDFGPRWKDWHAMPYPEEPPTKDVGRTLVSTNQHVGLMMYARHLEGKRRQARKLAPQPSSLPPATELRPGVRPASVYEDERTKRLREAREHYARVSMGTLPPLPLEKKDEKKGEDMESTIELLLPDILEDTVEDVEEGGGEELEIQVEGQEEIIQEAQEEGEVEEKEEEGEVEEEKEERIEIEEGGEVALVEEENIELEEEEGEVDREEGEEIQEEEQIEENAGEGEEEPGVEEIEKGEEEQAVENEAEEEAV</sequence>
<organism evidence="2 3">
    <name type="scientific">Cloeon dipterum</name>
    <dbReference type="NCBI Taxonomy" id="197152"/>
    <lineage>
        <taxon>Eukaryota</taxon>
        <taxon>Metazoa</taxon>
        <taxon>Ecdysozoa</taxon>
        <taxon>Arthropoda</taxon>
        <taxon>Hexapoda</taxon>
        <taxon>Insecta</taxon>
        <taxon>Pterygota</taxon>
        <taxon>Palaeoptera</taxon>
        <taxon>Ephemeroptera</taxon>
        <taxon>Pisciforma</taxon>
        <taxon>Baetidae</taxon>
        <taxon>Cloeon</taxon>
    </lineage>
</organism>
<protein>
    <submittedName>
        <fullName evidence="2">Uncharacterized protein</fullName>
    </submittedName>
</protein>
<keyword evidence="3" id="KW-1185">Reference proteome</keyword>
<evidence type="ECO:0000256" key="1">
    <source>
        <dbReference type="SAM" id="MobiDB-lite"/>
    </source>
</evidence>
<feature type="compositionally biased region" description="Pro residues" evidence="1">
    <location>
        <begin position="164"/>
        <end position="173"/>
    </location>
</feature>
<feature type="region of interest" description="Disordered" evidence="1">
    <location>
        <begin position="1"/>
        <end position="186"/>
    </location>
</feature>
<evidence type="ECO:0000313" key="2">
    <source>
        <dbReference type="EMBL" id="CAB3383783.1"/>
    </source>
</evidence>
<feature type="region of interest" description="Disordered" evidence="1">
    <location>
        <begin position="530"/>
        <end position="629"/>
    </location>
</feature>
<dbReference type="AlphaFoldDB" id="A0A8S1DJ96"/>
<gene>
    <name evidence="2" type="ORF">CLODIP_2_CD03488</name>
</gene>
<feature type="compositionally biased region" description="Low complexity" evidence="1">
    <location>
        <begin position="120"/>
        <end position="130"/>
    </location>
</feature>
<feature type="compositionally biased region" description="Acidic residues" evidence="1">
    <location>
        <begin position="1"/>
        <end position="42"/>
    </location>
</feature>
<comment type="caution">
    <text evidence="2">The sequence shown here is derived from an EMBL/GenBank/DDBJ whole genome shotgun (WGS) entry which is preliminary data.</text>
</comment>
<reference evidence="2 3" key="1">
    <citation type="submission" date="2020-04" db="EMBL/GenBank/DDBJ databases">
        <authorList>
            <person name="Alioto T."/>
            <person name="Alioto T."/>
            <person name="Gomez Garrido J."/>
        </authorList>
    </citation>
    <scope>NUCLEOTIDE SEQUENCE [LARGE SCALE GENOMIC DNA]</scope>
</reference>
<proteinExistence type="predicted"/>
<dbReference type="EMBL" id="CADEPI010000324">
    <property type="protein sequence ID" value="CAB3383783.1"/>
    <property type="molecule type" value="Genomic_DNA"/>
</dbReference>
<evidence type="ECO:0000313" key="3">
    <source>
        <dbReference type="Proteomes" id="UP000494165"/>
    </source>
</evidence>
<feature type="region of interest" description="Disordered" evidence="1">
    <location>
        <begin position="425"/>
        <end position="457"/>
    </location>
</feature>
<dbReference type="Proteomes" id="UP000494165">
    <property type="component" value="Unassembled WGS sequence"/>
</dbReference>
<dbReference type="OrthoDB" id="123971at2759"/>
<accession>A0A8S1DJ96</accession>
<feature type="compositionally biased region" description="Acidic residues" evidence="1">
    <location>
        <begin position="50"/>
        <end position="83"/>
    </location>
</feature>
<name>A0A8S1DJ96_9INSE</name>